<keyword evidence="1" id="KW-0472">Membrane</keyword>
<keyword evidence="1" id="KW-1133">Transmembrane helix</keyword>
<evidence type="ECO:0000313" key="2">
    <source>
        <dbReference type="EMBL" id="ACV03435.1"/>
    </source>
</evidence>
<keyword evidence="2" id="KW-0614">Plasmid</keyword>
<feature type="transmembrane region" description="Helical" evidence="1">
    <location>
        <begin position="71"/>
        <end position="100"/>
    </location>
</feature>
<feature type="transmembrane region" description="Helical" evidence="1">
    <location>
        <begin position="41"/>
        <end position="65"/>
    </location>
</feature>
<organism evidence="2">
    <name type="scientific">Thermococcus sp. AMT11</name>
    <dbReference type="NCBI Taxonomy" id="563043"/>
    <lineage>
        <taxon>Archaea</taxon>
        <taxon>Methanobacteriati</taxon>
        <taxon>Methanobacteriota</taxon>
        <taxon>Thermococci</taxon>
        <taxon>Thermococcales</taxon>
        <taxon>Thermococcaceae</taxon>
        <taxon>Thermococcus</taxon>
    </lineage>
</organism>
<accession>C8BNC8</accession>
<proteinExistence type="predicted"/>
<evidence type="ECO:0000256" key="1">
    <source>
        <dbReference type="SAM" id="Phobius"/>
    </source>
</evidence>
<feature type="transmembrane region" description="Helical" evidence="1">
    <location>
        <begin position="12"/>
        <end position="29"/>
    </location>
</feature>
<sequence>MLPVLDLEWRTGAIMAALYLFPFLLLAGLPPSDFSDIGAIFIWFVYFIVAFIILVIEAIIAHAWLDISFVPWGLALIFGSLLLTVALSPIFTLLGGLWIVPPAVAFLIGATQG</sequence>
<dbReference type="AlphaFoldDB" id="C8BNC8"/>
<reference evidence="2" key="1">
    <citation type="journal article" date="2011" name="Res. Microbiol.">
        <title>pAMT11, a novel plasmid isolated from a Thermococcus sp. strain closely related to the virus-like integrated element TKV1 of the Thermococcus kodakaraensis genome.</title>
        <authorList>
            <person name="Gonnet M."/>
            <person name="Erauso G."/>
            <person name="Prieur D."/>
            <person name="Le Romancer M."/>
        </authorList>
    </citation>
    <scope>NUCLEOTIDE SEQUENCE</scope>
    <source>
        <strain evidence="2">AMT11</strain>
        <plasmid evidence="2">pAMT11</plasmid>
    </source>
</reference>
<geneLocation type="plasmid" evidence="2">
    <name>pAMT11</name>
</geneLocation>
<dbReference type="EMBL" id="GQ254849">
    <property type="protein sequence ID" value="ACV03435.1"/>
    <property type="molecule type" value="Genomic_DNA"/>
</dbReference>
<protein>
    <submittedName>
        <fullName evidence="2">Uncharacterized protein</fullName>
    </submittedName>
</protein>
<name>C8BNC8_9EURY</name>
<keyword evidence="1" id="KW-0812">Transmembrane</keyword>